<evidence type="ECO:0000313" key="2">
    <source>
        <dbReference type="EMBL" id="CEK10134.1"/>
    </source>
</evidence>
<dbReference type="AlphaFoldDB" id="A0A0A8UTS4"/>
<accession>A0A0A8UTS4</accession>
<proteinExistence type="predicted"/>
<name>A0A0A8UTS4_LEGHA</name>
<gene>
    <name evidence="2" type="ORF">LHA_1075</name>
</gene>
<dbReference type="RefSeq" id="WP_045105553.1">
    <property type="nucleotide sequence ID" value="NZ_LN681225.1"/>
</dbReference>
<dbReference type="PATRIC" id="fig|449.7.peg.579"/>
<dbReference type="STRING" id="449.LHA_1075"/>
<dbReference type="EMBL" id="LN681225">
    <property type="protein sequence ID" value="CEK10134.1"/>
    <property type="molecule type" value="Genomic_DNA"/>
</dbReference>
<keyword evidence="3" id="KW-1185">Reference proteome</keyword>
<evidence type="ECO:0000313" key="3">
    <source>
        <dbReference type="Proteomes" id="UP000032803"/>
    </source>
</evidence>
<sequence>MEFKGRREQFFNRFGIEYSMLGDEATEFLKNGIKNSLENIDMKLSEEQTRNYCNQFGYSVTFKYGPGGKYGNNIFECITEEKNFHVYLFKLESLFYCNFSYDFHGNKRNLVKENLYKEIKEIFINSTLDLLFVNSKNDYFIMPSGSKYLDEEIVIKVLKFLNKNAHSHFITALKLYSQRSSESYIKSAESVRRTLEEQLREVFNNQKGLESNIKELDQKLKSLSKPNEIKSISHKFFDALDKLFNNHTKHNDGDINEAECELIILQAGLLLKYIDKIQFEIK</sequence>
<keyword evidence="1" id="KW-0175">Coiled coil</keyword>
<dbReference type="OrthoDB" id="9920997at2"/>
<evidence type="ECO:0008006" key="4">
    <source>
        <dbReference type="Google" id="ProtNLM"/>
    </source>
</evidence>
<organism evidence="2 3">
    <name type="scientific">Legionella hackeliae</name>
    <dbReference type="NCBI Taxonomy" id="449"/>
    <lineage>
        <taxon>Bacteria</taxon>
        <taxon>Pseudomonadati</taxon>
        <taxon>Pseudomonadota</taxon>
        <taxon>Gammaproteobacteria</taxon>
        <taxon>Legionellales</taxon>
        <taxon>Legionellaceae</taxon>
        <taxon>Legionella</taxon>
    </lineage>
</organism>
<reference evidence="3" key="1">
    <citation type="submission" date="2014-09" db="EMBL/GenBank/DDBJ databases">
        <authorList>
            <person name="Gomez-Valero L."/>
        </authorList>
    </citation>
    <scope>NUCLEOTIDE SEQUENCE [LARGE SCALE GENOMIC DNA]</scope>
    <source>
        <strain evidence="3">ATCC35250</strain>
    </source>
</reference>
<protein>
    <recommendedName>
        <fullName evidence="4">TIGR02391 family protein</fullName>
    </recommendedName>
</protein>
<dbReference type="KEGG" id="lha:LHA_1075"/>
<evidence type="ECO:0000256" key="1">
    <source>
        <dbReference type="SAM" id="Coils"/>
    </source>
</evidence>
<dbReference type="HOGENOM" id="CLU_986231_0_0_6"/>
<feature type="coiled-coil region" evidence="1">
    <location>
        <begin position="185"/>
        <end position="219"/>
    </location>
</feature>
<dbReference type="Proteomes" id="UP000032803">
    <property type="component" value="Chromosome I"/>
</dbReference>